<evidence type="ECO:0000259" key="1">
    <source>
        <dbReference type="PROSITE" id="PS50878"/>
    </source>
</evidence>
<dbReference type="Pfam" id="PF00078">
    <property type="entry name" value="RVT_1"/>
    <property type="match status" value="1"/>
</dbReference>
<dbReference type="InterPro" id="IPR000477">
    <property type="entry name" value="RT_dom"/>
</dbReference>
<accession>A0A699JCG3</accession>
<keyword evidence="2" id="KW-0548">Nucleotidyltransferase</keyword>
<feature type="non-terminal residue" evidence="2">
    <location>
        <position position="390"/>
    </location>
</feature>
<sequence>MFILNEMLQWCKLKKKQYLIFKVDFEKAFDSIRWDFLDDVLKKFGFGDKWCKWIQSCLRSSRGSILINDSPTEEFNIQKCLKQGDLLSPFLFILVMKSLHLSFQRVVDAGMFKGVQLNSSLNLSHMFYADDAIFVGQWCDNNINILTLVLDCFYRASGLKINMSKSKIMDIHVADYKVNGAATKLGCLMPNTPFSYLGTKVGSSMSRTHAWEEVIDKAIHGEDEKIGKDLKACNQSCWLNIVNEITVLKLQGFNFFDFMRLKLGNGINISFWNDNWIGGNTLKNLYPRIYALENYKQVTVYMKLADQTLAASLRRKPRGGIEDAQFTELLDLMQTVTLTPISDSWIWTLEGSGDFSVASIRTEIDNKRLKAVNSKTKWIKSVPVKVNVHA</sequence>
<dbReference type="InterPro" id="IPR043502">
    <property type="entry name" value="DNA/RNA_pol_sf"/>
</dbReference>
<organism evidence="2">
    <name type="scientific">Tanacetum cinerariifolium</name>
    <name type="common">Dalmatian daisy</name>
    <name type="synonym">Chrysanthemum cinerariifolium</name>
    <dbReference type="NCBI Taxonomy" id="118510"/>
    <lineage>
        <taxon>Eukaryota</taxon>
        <taxon>Viridiplantae</taxon>
        <taxon>Streptophyta</taxon>
        <taxon>Embryophyta</taxon>
        <taxon>Tracheophyta</taxon>
        <taxon>Spermatophyta</taxon>
        <taxon>Magnoliopsida</taxon>
        <taxon>eudicotyledons</taxon>
        <taxon>Gunneridae</taxon>
        <taxon>Pentapetalae</taxon>
        <taxon>asterids</taxon>
        <taxon>campanulids</taxon>
        <taxon>Asterales</taxon>
        <taxon>Asteraceae</taxon>
        <taxon>Asteroideae</taxon>
        <taxon>Anthemideae</taxon>
        <taxon>Anthemidinae</taxon>
        <taxon>Tanacetum</taxon>
    </lineage>
</organism>
<proteinExistence type="predicted"/>
<dbReference type="EMBL" id="BKCJ010392364">
    <property type="protein sequence ID" value="GFA24914.1"/>
    <property type="molecule type" value="Genomic_DNA"/>
</dbReference>
<dbReference type="SUPFAM" id="SSF56672">
    <property type="entry name" value="DNA/RNA polymerases"/>
    <property type="match status" value="1"/>
</dbReference>
<dbReference type="PANTHER" id="PTHR33116">
    <property type="entry name" value="REVERSE TRANSCRIPTASE ZINC-BINDING DOMAIN-CONTAINING PROTEIN-RELATED-RELATED"/>
    <property type="match status" value="1"/>
</dbReference>
<name>A0A699JCG3_TANCI</name>
<dbReference type="GO" id="GO:0003964">
    <property type="term" value="F:RNA-directed DNA polymerase activity"/>
    <property type="evidence" value="ECO:0007669"/>
    <property type="project" value="UniProtKB-KW"/>
</dbReference>
<protein>
    <submittedName>
        <fullName evidence="2">RNA-directed DNA polymerase, eukaryota, reverse transcriptase zinc-binding domain protein</fullName>
    </submittedName>
</protein>
<reference evidence="2" key="1">
    <citation type="journal article" date="2019" name="Sci. Rep.">
        <title>Draft genome of Tanacetum cinerariifolium, the natural source of mosquito coil.</title>
        <authorList>
            <person name="Yamashiro T."/>
            <person name="Shiraishi A."/>
            <person name="Satake H."/>
            <person name="Nakayama K."/>
        </authorList>
    </citation>
    <scope>NUCLEOTIDE SEQUENCE</scope>
</reference>
<evidence type="ECO:0000313" key="2">
    <source>
        <dbReference type="EMBL" id="GFA24914.1"/>
    </source>
</evidence>
<keyword evidence="2" id="KW-0695">RNA-directed DNA polymerase</keyword>
<comment type="caution">
    <text evidence="2">The sequence shown here is derived from an EMBL/GenBank/DDBJ whole genome shotgun (WGS) entry which is preliminary data.</text>
</comment>
<feature type="domain" description="Reverse transcriptase" evidence="1">
    <location>
        <begin position="1"/>
        <end position="201"/>
    </location>
</feature>
<dbReference type="PANTHER" id="PTHR33116:SF81">
    <property type="entry name" value="RNA-DIRECTED DNA POLYMERASE"/>
    <property type="match status" value="1"/>
</dbReference>
<dbReference type="PROSITE" id="PS50878">
    <property type="entry name" value="RT_POL"/>
    <property type="match status" value="1"/>
</dbReference>
<dbReference type="AlphaFoldDB" id="A0A699JCG3"/>
<keyword evidence="2" id="KW-0808">Transferase</keyword>
<gene>
    <name evidence="2" type="ORF">Tci_596886</name>
</gene>